<dbReference type="EC" id="2.6.1.-" evidence="7"/>
<dbReference type="EMBL" id="JBHRWI010000039">
    <property type="protein sequence ID" value="MFC3514280.1"/>
    <property type="molecule type" value="Genomic_DNA"/>
</dbReference>
<evidence type="ECO:0000256" key="6">
    <source>
        <dbReference type="ARBA" id="ARBA00023194"/>
    </source>
</evidence>
<reference evidence="10" key="1">
    <citation type="journal article" date="2019" name="Int. J. Syst. Evol. Microbiol.">
        <title>The Global Catalogue of Microorganisms (GCM) 10K type strain sequencing project: providing services to taxonomists for standard genome sequencing and annotation.</title>
        <authorList>
            <consortium name="The Broad Institute Genomics Platform"/>
            <consortium name="The Broad Institute Genome Sequencing Center for Infectious Disease"/>
            <person name="Wu L."/>
            <person name="Ma J."/>
        </authorList>
    </citation>
    <scope>NUCLEOTIDE SEQUENCE [LARGE SCALE GENOMIC DNA]</scope>
    <source>
        <strain evidence="10">CGMCC 4.7682</strain>
    </source>
</reference>
<dbReference type="RefSeq" id="WP_377872204.1">
    <property type="nucleotide sequence ID" value="NZ_JBHMAY010000037.1"/>
</dbReference>
<evidence type="ECO:0000313" key="9">
    <source>
        <dbReference type="EMBL" id="MFC3514280.1"/>
    </source>
</evidence>
<dbReference type="Proteomes" id="UP001595764">
    <property type="component" value="Unassembled WGS sequence"/>
</dbReference>
<evidence type="ECO:0000313" key="10">
    <source>
        <dbReference type="Proteomes" id="UP001595764"/>
    </source>
</evidence>
<gene>
    <name evidence="9" type="ORF">ACFORO_29215</name>
</gene>
<evidence type="ECO:0000256" key="4">
    <source>
        <dbReference type="ARBA" id="ARBA00022679"/>
    </source>
</evidence>
<dbReference type="InterPro" id="IPR015424">
    <property type="entry name" value="PyrdxlP-dep_Trfase"/>
</dbReference>
<evidence type="ECO:0000256" key="7">
    <source>
        <dbReference type="RuleBase" id="RU000481"/>
    </source>
</evidence>
<dbReference type="SUPFAM" id="SSF53383">
    <property type="entry name" value="PLP-dependent transferases"/>
    <property type="match status" value="1"/>
</dbReference>
<name>A0ABV7QPN3_9PSEU</name>
<dbReference type="PANTHER" id="PTHR46383">
    <property type="entry name" value="ASPARTATE AMINOTRANSFERASE"/>
    <property type="match status" value="1"/>
</dbReference>
<dbReference type="InterPro" id="IPR004839">
    <property type="entry name" value="Aminotransferase_I/II_large"/>
</dbReference>
<dbReference type="Gene3D" id="3.90.1150.10">
    <property type="entry name" value="Aspartate Aminotransferase, domain 1"/>
    <property type="match status" value="1"/>
</dbReference>
<feature type="domain" description="Aminotransferase class I/classII large" evidence="8">
    <location>
        <begin position="3"/>
        <end position="350"/>
    </location>
</feature>
<dbReference type="Gene3D" id="3.40.640.10">
    <property type="entry name" value="Type I PLP-dependent aspartate aminotransferase-like (Major domain)"/>
    <property type="match status" value="1"/>
</dbReference>
<evidence type="ECO:0000256" key="2">
    <source>
        <dbReference type="ARBA" id="ARBA00007441"/>
    </source>
</evidence>
<proteinExistence type="inferred from homology"/>
<keyword evidence="6" id="KW-0045">Antibiotic biosynthesis</keyword>
<organism evidence="9 10">
    <name type="scientific">Amycolatopsis halotolerans</name>
    <dbReference type="NCBI Taxonomy" id="330083"/>
    <lineage>
        <taxon>Bacteria</taxon>
        <taxon>Bacillati</taxon>
        <taxon>Actinomycetota</taxon>
        <taxon>Actinomycetes</taxon>
        <taxon>Pseudonocardiales</taxon>
        <taxon>Pseudonocardiaceae</taxon>
        <taxon>Amycolatopsis</taxon>
    </lineage>
</organism>
<evidence type="ECO:0000256" key="5">
    <source>
        <dbReference type="ARBA" id="ARBA00022898"/>
    </source>
</evidence>
<comment type="cofactor">
    <cofactor evidence="1 7">
        <name>pyridoxal 5'-phosphate</name>
        <dbReference type="ChEBI" id="CHEBI:597326"/>
    </cofactor>
</comment>
<evidence type="ECO:0000256" key="1">
    <source>
        <dbReference type="ARBA" id="ARBA00001933"/>
    </source>
</evidence>
<comment type="caution">
    <text evidence="9">The sequence shown here is derived from an EMBL/GenBank/DDBJ whole genome shotgun (WGS) entry which is preliminary data.</text>
</comment>
<dbReference type="InterPro" id="IPR050596">
    <property type="entry name" value="AspAT/PAT-like"/>
</dbReference>
<dbReference type="InterPro" id="IPR015421">
    <property type="entry name" value="PyrdxlP-dep_Trfase_major"/>
</dbReference>
<dbReference type="Pfam" id="PF00155">
    <property type="entry name" value="Aminotran_1_2"/>
    <property type="match status" value="1"/>
</dbReference>
<protein>
    <recommendedName>
        <fullName evidence="7">Aminotransferase</fullName>
        <ecNumber evidence="7">2.6.1.-</ecNumber>
    </recommendedName>
</protein>
<evidence type="ECO:0000256" key="3">
    <source>
        <dbReference type="ARBA" id="ARBA00022576"/>
    </source>
</evidence>
<dbReference type="PROSITE" id="PS00105">
    <property type="entry name" value="AA_TRANSFER_CLASS_1"/>
    <property type="match status" value="1"/>
</dbReference>
<keyword evidence="5" id="KW-0663">Pyridoxal phosphate</keyword>
<dbReference type="InterPro" id="IPR015422">
    <property type="entry name" value="PyrdxlP-dep_Trfase_small"/>
</dbReference>
<keyword evidence="10" id="KW-1185">Reference proteome</keyword>
<dbReference type="PANTHER" id="PTHR46383:SF1">
    <property type="entry name" value="ASPARTATE AMINOTRANSFERASE"/>
    <property type="match status" value="1"/>
</dbReference>
<dbReference type="GO" id="GO:0008483">
    <property type="term" value="F:transaminase activity"/>
    <property type="evidence" value="ECO:0007669"/>
    <property type="project" value="UniProtKB-KW"/>
</dbReference>
<keyword evidence="3 7" id="KW-0032">Aminotransferase</keyword>
<comment type="similarity">
    <text evidence="2 7">Belongs to the class-I pyridoxal-phosphate-dependent aminotransferase family.</text>
</comment>
<evidence type="ECO:0000259" key="8">
    <source>
        <dbReference type="Pfam" id="PF00155"/>
    </source>
</evidence>
<dbReference type="CDD" id="cd00609">
    <property type="entry name" value="AAT_like"/>
    <property type="match status" value="1"/>
</dbReference>
<accession>A0ABV7QPN3</accession>
<keyword evidence="4 7" id="KW-0808">Transferase</keyword>
<sequence length="370" mass="38407">MTGVIDLSSGQVIEPLAEPALKALAQTVSGPEVTAYAASCGETGLRSAVAAHYARRVGSDVDPEQITVTAGGRHGLFSVVTASASGGEILVPEPRWSHYPEMLRLAGARPVRVPGDPANGWLPDPDRLEAARNGRTKALVVNSPVNPTGAVYDTGTLAAIRAWCARHGLLLVVDDIYWAYGGEDAGGVRAGPCEAVVGGASKVHALAGLRIGWVWADAPLTAAVRNIVEHTTGPVSTLAQSAVAAVLDRQQDSVPDRARRLAALREHAVRAMSAVPGVSVIVPHGGIYLCLDASGLAKARPEWRDDRVLCAELAEHAGVRLRPGSTFGLPGHVRLCVAAAPGLLSEAADRLSKFLGTAANGTAEKSEGLR</sequence>
<dbReference type="InterPro" id="IPR004838">
    <property type="entry name" value="NHTrfase_class1_PyrdxlP-BS"/>
</dbReference>